<organism evidence="10 11">
    <name type="scientific">Prosthecobacter algae</name>
    <dbReference type="NCBI Taxonomy" id="1144682"/>
    <lineage>
        <taxon>Bacteria</taxon>
        <taxon>Pseudomonadati</taxon>
        <taxon>Verrucomicrobiota</taxon>
        <taxon>Verrucomicrobiia</taxon>
        <taxon>Verrucomicrobiales</taxon>
        <taxon>Verrucomicrobiaceae</taxon>
        <taxon>Prosthecobacter</taxon>
    </lineage>
</organism>
<keyword evidence="11" id="KW-1185">Reference proteome</keyword>
<reference evidence="11" key="1">
    <citation type="journal article" date="2019" name="Int. J. Syst. Evol. Microbiol.">
        <title>The Global Catalogue of Microorganisms (GCM) 10K type strain sequencing project: providing services to taxonomists for standard genome sequencing and annotation.</title>
        <authorList>
            <consortium name="The Broad Institute Genomics Platform"/>
            <consortium name="The Broad Institute Genome Sequencing Center for Infectious Disease"/>
            <person name="Wu L."/>
            <person name="Ma J."/>
        </authorList>
    </citation>
    <scope>NUCLEOTIDE SEQUENCE [LARGE SCALE GENOMIC DNA]</scope>
    <source>
        <strain evidence="11">JCM 18053</strain>
    </source>
</reference>
<comment type="similarity">
    <text evidence="8">Belongs to the TonB-dependent receptor family.</text>
</comment>
<dbReference type="PANTHER" id="PTHR30442:SF0">
    <property type="entry name" value="FE(3+) DICITRATE TRANSPORT PROTEIN FECA"/>
    <property type="match status" value="1"/>
</dbReference>
<dbReference type="Proteomes" id="UP001499852">
    <property type="component" value="Unassembled WGS sequence"/>
</dbReference>
<dbReference type="EMBL" id="BAABIA010000005">
    <property type="protein sequence ID" value="GAA5142389.1"/>
    <property type="molecule type" value="Genomic_DNA"/>
</dbReference>
<name>A0ABP9PBJ4_9BACT</name>
<evidence type="ECO:0000256" key="2">
    <source>
        <dbReference type="ARBA" id="ARBA00022448"/>
    </source>
</evidence>
<sequence length="252" mass="27697">MLYEITEPFVAYGNVSRSFAPPSFGDSFNPTIQNSSASLGASNSWTYEIGVRGKPVSWLTSDVGIFYTNFQDQVVVSSGTVSNFNTRTFGLETNFEIEFFQLVNAIKGRGLYEGAHEVTLQLGGTLVDSKIQDGPFDGNEVPYVARTVGIFGIQYDYKDRFSFVVQGRYIGDQFADAANTFDENAIGTVGQLNAYTTLDVKALWKVNDRLSLKAGVNNLFDESYGTQRRTGSQRGIFPGVCRTAYVGATLTF</sequence>
<keyword evidence="5" id="KW-0798">TonB box</keyword>
<accession>A0ABP9PBJ4</accession>
<evidence type="ECO:0000259" key="9">
    <source>
        <dbReference type="Pfam" id="PF00593"/>
    </source>
</evidence>
<comment type="caution">
    <text evidence="10">The sequence shown here is derived from an EMBL/GenBank/DDBJ whole genome shotgun (WGS) entry which is preliminary data.</text>
</comment>
<keyword evidence="4 8" id="KW-0812">Transmembrane</keyword>
<keyword evidence="7 8" id="KW-0998">Cell outer membrane</keyword>
<evidence type="ECO:0000256" key="5">
    <source>
        <dbReference type="ARBA" id="ARBA00023077"/>
    </source>
</evidence>
<dbReference type="InterPro" id="IPR000531">
    <property type="entry name" value="Beta-barrel_TonB"/>
</dbReference>
<proteinExistence type="inferred from homology"/>
<evidence type="ECO:0000256" key="7">
    <source>
        <dbReference type="ARBA" id="ARBA00023237"/>
    </source>
</evidence>
<keyword evidence="2 8" id="KW-0813">Transport</keyword>
<evidence type="ECO:0000256" key="6">
    <source>
        <dbReference type="ARBA" id="ARBA00023136"/>
    </source>
</evidence>
<dbReference type="PROSITE" id="PS52016">
    <property type="entry name" value="TONB_DEPENDENT_REC_3"/>
    <property type="match status" value="1"/>
</dbReference>
<evidence type="ECO:0000313" key="10">
    <source>
        <dbReference type="EMBL" id="GAA5142389.1"/>
    </source>
</evidence>
<protein>
    <recommendedName>
        <fullName evidence="9">TonB-dependent receptor-like beta-barrel domain-containing protein</fullName>
    </recommendedName>
</protein>
<keyword evidence="3 8" id="KW-1134">Transmembrane beta strand</keyword>
<evidence type="ECO:0000313" key="11">
    <source>
        <dbReference type="Proteomes" id="UP001499852"/>
    </source>
</evidence>
<evidence type="ECO:0000256" key="8">
    <source>
        <dbReference type="PROSITE-ProRule" id="PRU01360"/>
    </source>
</evidence>
<dbReference type="SUPFAM" id="SSF56935">
    <property type="entry name" value="Porins"/>
    <property type="match status" value="1"/>
</dbReference>
<evidence type="ECO:0000256" key="3">
    <source>
        <dbReference type="ARBA" id="ARBA00022452"/>
    </source>
</evidence>
<feature type="domain" description="TonB-dependent receptor-like beta-barrel" evidence="9">
    <location>
        <begin position="2"/>
        <end position="219"/>
    </location>
</feature>
<dbReference type="Pfam" id="PF00593">
    <property type="entry name" value="TonB_dep_Rec_b-barrel"/>
    <property type="match status" value="1"/>
</dbReference>
<gene>
    <name evidence="10" type="ORF">GCM10023213_28250</name>
</gene>
<dbReference type="InterPro" id="IPR036942">
    <property type="entry name" value="Beta-barrel_TonB_sf"/>
</dbReference>
<evidence type="ECO:0000256" key="4">
    <source>
        <dbReference type="ARBA" id="ARBA00022692"/>
    </source>
</evidence>
<comment type="subcellular location">
    <subcellularLocation>
        <location evidence="1 8">Cell outer membrane</location>
        <topology evidence="1 8">Multi-pass membrane protein</topology>
    </subcellularLocation>
</comment>
<dbReference type="InterPro" id="IPR039426">
    <property type="entry name" value="TonB-dep_rcpt-like"/>
</dbReference>
<dbReference type="PANTHER" id="PTHR30442">
    <property type="entry name" value="IRON III DICITRATE TRANSPORT PROTEIN FECA"/>
    <property type="match status" value="1"/>
</dbReference>
<dbReference type="Gene3D" id="2.40.170.20">
    <property type="entry name" value="TonB-dependent receptor, beta-barrel domain"/>
    <property type="match status" value="1"/>
</dbReference>
<evidence type="ECO:0000256" key="1">
    <source>
        <dbReference type="ARBA" id="ARBA00004571"/>
    </source>
</evidence>
<keyword evidence="6 8" id="KW-0472">Membrane</keyword>